<organism evidence="2 3">
    <name type="scientific">Gymnopilus dilepis</name>
    <dbReference type="NCBI Taxonomy" id="231916"/>
    <lineage>
        <taxon>Eukaryota</taxon>
        <taxon>Fungi</taxon>
        <taxon>Dikarya</taxon>
        <taxon>Basidiomycota</taxon>
        <taxon>Agaricomycotina</taxon>
        <taxon>Agaricomycetes</taxon>
        <taxon>Agaricomycetidae</taxon>
        <taxon>Agaricales</taxon>
        <taxon>Agaricineae</taxon>
        <taxon>Hymenogastraceae</taxon>
        <taxon>Gymnopilus</taxon>
    </lineage>
</organism>
<comment type="caution">
    <text evidence="2">The sequence shown here is derived from an EMBL/GenBank/DDBJ whole genome shotgun (WGS) entry which is preliminary data.</text>
</comment>
<dbReference type="Proteomes" id="UP000284706">
    <property type="component" value="Unassembled WGS sequence"/>
</dbReference>
<sequence length="268" mass="28858">MVMLTREQMLGRELGLGELADGEPEAVGKVGDDVDERLLIVLLVLLKAAACVCDSIESASDLVLVEAGVLLLAPLQDPCRPLRRLTQDDTLARLTFMGPRRVVEKAASVTTFLWSSAPISDLSSPSTSDLPSSSTTRPSSYPERSSAASIPSNRPPSPGSILTVRLLTSKQASAWIPKAFSSSSSSSAQLARRQRALLHGVYGSSRLRGIVLLLPHPELRSYLSCFALKDPARRAEGLGQLVLTFEDTSVATSTFLRESRELVELEVT</sequence>
<accession>A0A409VXY9</accession>
<gene>
    <name evidence="2" type="ORF">CVT26_011595</name>
</gene>
<dbReference type="AlphaFoldDB" id="A0A409VXY9"/>
<feature type="compositionally biased region" description="Low complexity" evidence="1">
    <location>
        <begin position="119"/>
        <end position="146"/>
    </location>
</feature>
<name>A0A409VXY9_9AGAR</name>
<evidence type="ECO:0000313" key="3">
    <source>
        <dbReference type="Proteomes" id="UP000284706"/>
    </source>
</evidence>
<evidence type="ECO:0000256" key="1">
    <source>
        <dbReference type="SAM" id="MobiDB-lite"/>
    </source>
</evidence>
<proteinExistence type="predicted"/>
<protein>
    <submittedName>
        <fullName evidence="2">Uncharacterized protein</fullName>
    </submittedName>
</protein>
<dbReference type="EMBL" id="NHYE01005515">
    <property type="protein sequence ID" value="PPQ71117.1"/>
    <property type="molecule type" value="Genomic_DNA"/>
</dbReference>
<reference evidence="2 3" key="1">
    <citation type="journal article" date="2018" name="Evol. Lett.">
        <title>Horizontal gene cluster transfer increased hallucinogenic mushroom diversity.</title>
        <authorList>
            <person name="Reynolds H.T."/>
            <person name="Vijayakumar V."/>
            <person name="Gluck-Thaler E."/>
            <person name="Korotkin H.B."/>
            <person name="Matheny P.B."/>
            <person name="Slot J.C."/>
        </authorList>
    </citation>
    <scope>NUCLEOTIDE SEQUENCE [LARGE SCALE GENOMIC DNA]</scope>
    <source>
        <strain evidence="2 3">SRW20</strain>
    </source>
</reference>
<evidence type="ECO:0000313" key="2">
    <source>
        <dbReference type="EMBL" id="PPQ71117.1"/>
    </source>
</evidence>
<keyword evidence="3" id="KW-1185">Reference proteome</keyword>
<dbReference type="InParanoid" id="A0A409VXY9"/>
<feature type="region of interest" description="Disordered" evidence="1">
    <location>
        <begin position="119"/>
        <end position="157"/>
    </location>
</feature>